<accession>A0ABV6UWG8</accession>
<proteinExistence type="predicted"/>
<keyword evidence="3" id="KW-1185">Reference proteome</keyword>
<organism evidence="2 3">
    <name type="scientific">Streptacidiphilus cavernicola</name>
    <dbReference type="NCBI Taxonomy" id="3342716"/>
    <lineage>
        <taxon>Bacteria</taxon>
        <taxon>Bacillati</taxon>
        <taxon>Actinomycetota</taxon>
        <taxon>Actinomycetes</taxon>
        <taxon>Kitasatosporales</taxon>
        <taxon>Streptomycetaceae</taxon>
        <taxon>Streptacidiphilus</taxon>
    </lineage>
</organism>
<dbReference type="EMBL" id="JBHEZZ010000023">
    <property type="protein sequence ID" value="MFC1405809.1"/>
    <property type="molecule type" value="Genomic_DNA"/>
</dbReference>
<comment type="caution">
    <text evidence="2">The sequence shown here is derived from an EMBL/GenBank/DDBJ whole genome shotgun (WGS) entry which is preliminary data.</text>
</comment>
<feature type="region of interest" description="Disordered" evidence="1">
    <location>
        <begin position="48"/>
        <end position="69"/>
    </location>
</feature>
<evidence type="ECO:0000313" key="3">
    <source>
        <dbReference type="Proteomes" id="UP001592528"/>
    </source>
</evidence>
<gene>
    <name evidence="2" type="ORF">ACEZDJ_31415</name>
</gene>
<evidence type="ECO:0008006" key="4">
    <source>
        <dbReference type="Google" id="ProtNLM"/>
    </source>
</evidence>
<sequence>MPKTFTAGDTVRFTRALPRSRNAGTWRVTGPCPCLICLRRPSGLLHLTDAAGSGRTRPHTAPTSLRPTR</sequence>
<protein>
    <recommendedName>
        <fullName evidence="4">DUF1918 domain-containing protein</fullName>
    </recommendedName>
</protein>
<dbReference type="RefSeq" id="WP_030263728.1">
    <property type="nucleotide sequence ID" value="NZ_JBHEZZ010000023.1"/>
</dbReference>
<dbReference type="Proteomes" id="UP001592528">
    <property type="component" value="Unassembled WGS sequence"/>
</dbReference>
<name>A0ABV6UWG8_9ACTN</name>
<evidence type="ECO:0000256" key="1">
    <source>
        <dbReference type="SAM" id="MobiDB-lite"/>
    </source>
</evidence>
<evidence type="ECO:0000313" key="2">
    <source>
        <dbReference type="EMBL" id="MFC1405809.1"/>
    </source>
</evidence>
<reference evidence="2 3" key="1">
    <citation type="submission" date="2024-09" db="EMBL/GenBank/DDBJ databases">
        <authorList>
            <person name="Lee S.D."/>
        </authorList>
    </citation>
    <scope>NUCLEOTIDE SEQUENCE [LARGE SCALE GENOMIC DNA]</scope>
    <source>
        <strain evidence="2 3">N1-5</strain>
    </source>
</reference>